<protein>
    <submittedName>
        <fullName evidence="2">Uncharacterized protein</fullName>
    </submittedName>
</protein>
<evidence type="ECO:0000256" key="1">
    <source>
        <dbReference type="SAM" id="MobiDB-lite"/>
    </source>
</evidence>
<accession>A0A9N7VT42</accession>
<name>A0A9N7VT42_PLEPL</name>
<dbReference type="Proteomes" id="UP001153269">
    <property type="component" value="Unassembled WGS sequence"/>
</dbReference>
<feature type="compositionally biased region" description="Basic and acidic residues" evidence="1">
    <location>
        <begin position="182"/>
        <end position="194"/>
    </location>
</feature>
<feature type="region of interest" description="Disordered" evidence="1">
    <location>
        <begin position="140"/>
        <end position="194"/>
    </location>
</feature>
<evidence type="ECO:0000313" key="3">
    <source>
        <dbReference type="Proteomes" id="UP001153269"/>
    </source>
</evidence>
<organism evidence="2 3">
    <name type="scientific">Pleuronectes platessa</name>
    <name type="common">European plaice</name>
    <dbReference type="NCBI Taxonomy" id="8262"/>
    <lineage>
        <taxon>Eukaryota</taxon>
        <taxon>Metazoa</taxon>
        <taxon>Chordata</taxon>
        <taxon>Craniata</taxon>
        <taxon>Vertebrata</taxon>
        <taxon>Euteleostomi</taxon>
        <taxon>Actinopterygii</taxon>
        <taxon>Neopterygii</taxon>
        <taxon>Teleostei</taxon>
        <taxon>Neoteleostei</taxon>
        <taxon>Acanthomorphata</taxon>
        <taxon>Carangaria</taxon>
        <taxon>Pleuronectiformes</taxon>
        <taxon>Pleuronectoidei</taxon>
        <taxon>Pleuronectidae</taxon>
        <taxon>Pleuronectes</taxon>
    </lineage>
</organism>
<evidence type="ECO:0000313" key="2">
    <source>
        <dbReference type="EMBL" id="CAB1456678.1"/>
    </source>
</evidence>
<sequence>MNPILVSLPSCSAQTYIFRFHSLPHVFLLQSDPLLGPQRPSEAAPASFTLLVSYLQLPHTSYFLYLQPPGPLPPVSLAPFGPTPPPSGPCPCVHGLQLADEFIRPRALPRSVALFGPNREAIGGPLVAIGHRPRSLELGSGPQWLGSGVASAGLDGGGEERRGDEEEEEEETMIVLSHRRSKPESSRPEEKGKLLLRDDVTAELLIHSLTSQ</sequence>
<gene>
    <name evidence="2" type="ORF">PLEPLA_LOCUS44470</name>
</gene>
<dbReference type="EMBL" id="CADEAL010004307">
    <property type="protein sequence ID" value="CAB1456678.1"/>
    <property type="molecule type" value="Genomic_DNA"/>
</dbReference>
<dbReference type="AlphaFoldDB" id="A0A9N7VT42"/>
<comment type="caution">
    <text evidence="2">The sequence shown here is derived from an EMBL/GenBank/DDBJ whole genome shotgun (WGS) entry which is preliminary data.</text>
</comment>
<keyword evidence="3" id="KW-1185">Reference proteome</keyword>
<reference evidence="2" key="1">
    <citation type="submission" date="2020-03" db="EMBL/GenBank/DDBJ databases">
        <authorList>
            <person name="Weist P."/>
        </authorList>
    </citation>
    <scope>NUCLEOTIDE SEQUENCE</scope>
</reference>
<proteinExistence type="predicted"/>